<name>A0A7C3LSR9_9BACT</name>
<dbReference type="GO" id="GO:0030170">
    <property type="term" value="F:pyridoxal phosphate binding"/>
    <property type="evidence" value="ECO:0007669"/>
    <property type="project" value="UniProtKB-UniRule"/>
</dbReference>
<dbReference type="PRINTS" id="PR01179">
    <property type="entry name" value="ODADCRBXLASE"/>
</dbReference>
<dbReference type="AlphaFoldDB" id="A0A7C3LSR9"/>
<dbReference type="PANTHER" id="PTHR43727:SF2">
    <property type="entry name" value="GROUP IV DECARBOXYLASE"/>
    <property type="match status" value="1"/>
</dbReference>
<gene>
    <name evidence="12 17" type="primary">lysA</name>
    <name evidence="17" type="ORF">ENX03_03040</name>
</gene>
<dbReference type="GO" id="GO:0009089">
    <property type="term" value="P:lysine biosynthetic process via diaminopimelate"/>
    <property type="evidence" value="ECO:0007669"/>
    <property type="project" value="UniProtKB-UniRule"/>
</dbReference>
<accession>A0A7C3LSR9</accession>
<feature type="active site" description="Proton donor" evidence="13">
    <location>
        <position position="354"/>
    </location>
</feature>
<dbReference type="InterPro" id="IPR029066">
    <property type="entry name" value="PLP-binding_barrel"/>
</dbReference>
<evidence type="ECO:0000259" key="15">
    <source>
        <dbReference type="Pfam" id="PF00278"/>
    </source>
</evidence>
<dbReference type="Pfam" id="PF02784">
    <property type="entry name" value="Orn_Arg_deC_N"/>
    <property type="match status" value="1"/>
</dbReference>
<evidence type="ECO:0000313" key="17">
    <source>
        <dbReference type="EMBL" id="HFT92919.1"/>
    </source>
</evidence>
<evidence type="ECO:0000256" key="13">
    <source>
        <dbReference type="PIRSR" id="PIRSR600183-50"/>
    </source>
</evidence>
<keyword evidence="2 12" id="KW-0028">Amino-acid biosynthesis</keyword>
<dbReference type="Pfam" id="PF00278">
    <property type="entry name" value="Orn_DAP_Arg_deC"/>
    <property type="match status" value="1"/>
</dbReference>
<evidence type="ECO:0000256" key="12">
    <source>
        <dbReference type="HAMAP-Rule" id="MF_02120"/>
    </source>
</evidence>
<keyword evidence="5 12" id="KW-0457">Lysine biosynthesis</keyword>
<dbReference type="InterPro" id="IPR022657">
    <property type="entry name" value="De-COase2_CS"/>
</dbReference>
<feature type="binding site" evidence="12">
    <location>
        <begin position="285"/>
        <end position="288"/>
    </location>
    <ligand>
        <name>pyridoxal 5'-phosphate</name>
        <dbReference type="ChEBI" id="CHEBI:597326"/>
    </ligand>
</feature>
<dbReference type="SUPFAM" id="SSF51419">
    <property type="entry name" value="PLP-binding barrel"/>
    <property type="match status" value="1"/>
</dbReference>
<dbReference type="Gene3D" id="2.40.37.10">
    <property type="entry name" value="Lyase, Ornithine Decarboxylase, Chain A, domain 1"/>
    <property type="match status" value="1"/>
</dbReference>
<feature type="binding site" evidence="12">
    <location>
        <position position="288"/>
    </location>
    <ligand>
        <name>substrate</name>
    </ligand>
</feature>
<evidence type="ECO:0000256" key="3">
    <source>
        <dbReference type="ARBA" id="ARBA00022793"/>
    </source>
</evidence>
<dbReference type="EMBL" id="DTMM01000067">
    <property type="protein sequence ID" value="HFT92919.1"/>
    <property type="molecule type" value="Genomic_DNA"/>
</dbReference>
<keyword evidence="4 12" id="KW-0663">Pyridoxal phosphate</keyword>
<dbReference type="InterPro" id="IPR022643">
    <property type="entry name" value="De-COase2_C"/>
</dbReference>
<evidence type="ECO:0000256" key="1">
    <source>
        <dbReference type="ARBA" id="ARBA00001933"/>
    </source>
</evidence>
<dbReference type="Gene3D" id="3.20.20.10">
    <property type="entry name" value="Alanine racemase"/>
    <property type="match status" value="1"/>
</dbReference>
<dbReference type="CDD" id="cd06828">
    <property type="entry name" value="PLPDE_III_DapDC"/>
    <property type="match status" value="1"/>
</dbReference>
<proteinExistence type="inferred from homology"/>
<dbReference type="InterPro" id="IPR022644">
    <property type="entry name" value="De-COase2_N"/>
</dbReference>
<dbReference type="UniPathway" id="UPA00034">
    <property type="reaction ID" value="UER00027"/>
</dbReference>
<protein>
    <recommendedName>
        <fullName evidence="11 12">Diaminopimelate decarboxylase</fullName>
        <shortName evidence="12">DAP decarboxylase</shortName>
        <shortName evidence="12">DAPDC</shortName>
        <ecNumber evidence="10 12">4.1.1.20</ecNumber>
    </recommendedName>
</protein>
<feature type="binding site" evidence="12">
    <location>
        <position position="383"/>
    </location>
    <ligand>
        <name>pyridoxal 5'-phosphate</name>
        <dbReference type="ChEBI" id="CHEBI:597326"/>
    </ligand>
</feature>
<dbReference type="HAMAP" id="MF_02120">
    <property type="entry name" value="LysA"/>
    <property type="match status" value="1"/>
</dbReference>
<feature type="domain" description="Orn/DAP/Arg decarboxylase 2 N-terminal" evidence="16">
    <location>
        <begin position="49"/>
        <end position="291"/>
    </location>
</feature>
<dbReference type="PRINTS" id="PR01181">
    <property type="entry name" value="DAPDCRBXLASE"/>
</dbReference>
<comment type="pathway">
    <text evidence="8 12 14">Amino-acid biosynthesis; L-lysine biosynthesis via DAP pathway; L-lysine from DL-2,6-diaminopimelate: step 1/1.</text>
</comment>
<comment type="caution">
    <text evidence="17">The sequence shown here is derived from an EMBL/GenBank/DDBJ whole genome shotgun (WGS) entry which is preliminary data.</text>
</comment>
<evidence type="ECO:0000256" key="8">
    <source>
        <dbReference type="ARBA" id="ARBA00060643"/>
    </source>
</evidence>
<dbReference type="InterPro" id="IPR002986">
    <property type="entry name" value="DAP_deCOOHase_LysA"/>
</dbReference>
<comment type="catalytic activity">
    <reaction evidence="7 12 14">
        <text>meso-2,6-diaminopimelate + H(+) = L-lysine + CO2</text>
        <dbReference type="Rhea" id="RHEA:15101"/>
        <dbReference type="ChEBI" id="CHEBI:15378"/>
        <dbReference type="ChEBI" id="CHEBI:16526"/>
        <dbReference type="ChEBI" id="CHEBI:32551"/>
        <dbReference type="ChEBI" id="CHEBI:57791"/>
        <dbReference type="EC" id="4.1.1.20"/>
    </reaction>
</comment>
<keyword evidence="3 12" id="KW-0210">Decarboxylase</keyword>
<feature type="binding site" evidence="12">
    <location>
        <position position="383"/>
    </location>
    <ligand>
        <name>substrate</name>
    </ligand>
</feature>
<comment type="cofactor">
    <cofactor evidence="1 12 13 14">
        <name>pyridoxal 5'-phosphate</name>
        <dbReference type="ChEBI" id="CHEBI:597326"/>
    </cofactor>
</comment>
<evidence type="ECO:0000256" key="11">
    <source>
        <dbReference type="ARBA" id="ARBA00074972"/>
    </source>
</evidence>
<evidence type="ECO:0000256" key="9">
    <source>
        <dbReference type="ARBA" id="ARBA00060983"/>
    </source>
</evidence>
<reference evidence="17" key="1">
    <citation type="journal article" date="2020" name="mSystems">
        <title>Genome- and Community-Level Interaction Insights into Carbon Utilization and Element Cycling Functions of Hydrothermarchaeota in Hydrothermal Sediment.</title>
        <authorList>
            <person name="Zhou Z."/>
            <person name="Liu Y."/>
            <person name="Xu W."/>
            <person name="Pan J."/>
            <person name="Luo Z.H."/>
            <person name="Li M."/>
        </authorList>
    </citation>
    <scope>NUCLEOTIDE SEQUENCE [LARGE SCALE GENOMIC DNA]</scope>
    <source>
        <strain evidence="17">SpSt-902</strain>
    </source>
</reference>
<evidence type="ECO:0000256" key="10">
    <source>
        <dbReference type="ARBA" id="ARBA00066427"/>
    </source>
</evidence>
<feature type="binding site" evidence="12">
    <location>
        <position position="328"/>
    </location>
    <ligand>
        <name>substrate</name>
    </ligand>
</feature>
<evidence type="ECO:0000256" key="2">
    <source>
        <dbReference type="ARBA" id="ARBA00022605"/>
    </source>
</evidence>
<feature type="modified residue" description="N6-(pyridoxal phosphate)lysine" evidence="12 13">
    <location>
        <position position="72"/>
    </location>
</feature>
<dbReference type="SUPFAM" id="SSF50621">
    <property type="entry name" value="Alanine racemase C-terminal domain-like"/>
    <property type="match status" value="1"/>
</dbReference>
<dbReference type="EC" id="4.1.1.20" evidence="10 12"/>
<dbReference type="InterPro" id="IPR009006">
    <property type="entry name" value="Ala_racemase/Decarboxylase_C"/>
</dbReference>
<comment type="function">
    <text evidence="12">Specifically catalyzes the decarboxylation of meso-diaminopimelate (meso-DAP) to L-lysine.</text>
</comment>
<dbReference type="PROSITE" id="PS00879">
    <property type="entry name" value="ODR_DC_2_2"/>
    <property type="match status" value="1"/>
</dbReference>
<evidence type="ECO:0000256" key="6">
    <source>
        <dbReference type="ARBA" id="ARBA00023239"/>
    </source>
</evidence>
<keyword evidence="6 12" id="KW-0456">Lyase</keyword>
<organism evidence="17">
    <name type="scientific">Leptospirillum ferriphilum</name>
    <dbReference type="NCBI Taxonomy" id="178606"/>
    <lineage>
        <taxon>Bacteria</taxon>
        <taxon>Pseudomonadati</taxon>
        <taxon>Nitrospirota</taxon>
        <taxon>Nitrospiria</taxon>
        <taxon>Nitrospirales</taxon>
        <taxon>Nitrospiraceae</taxon>
        <taxon>Leptospirillum</taxon>
    </lineage>
</organism>
<evidence type="ECO:0000256" key="5">
    <source>
        <dbReference type="ARBA" id="ARBA00023154"/>
    </source>
</evidence>
<evidence type="ECO:0000256" key="14">
    <source>
        <dbReference type="RuleBase" id="RU003738"/>
    </source>
</evidence>
<evidence type="ECO:0000259" key="16">
    <source>
        <dbReference type="Pfam" id="PF02784"/>
    </source>
</evidence>
<dbReference type="PROSITE" id="PS00878">
    <property type="entry name" value="ODR_DC_2_1"/>
    <property type="match status" value="1"/>
</dbReference>
<dbReference type="FunFam" id="2.40.37.10:FF:000003">
    <property type="entry name" value="Diaminopimelate decarboxylase"/>
    <property type="match status" value="1"/>
</dbReference>
<feature type="domain" description="Orn/DAP/Arg decarboxylase 2 C-terminal" evidence="15">
    <location>
        <begin position="45"/>
        <end position="381"/>
    </location>
</feature>
<dbReference type="PANTHER" id="PTHR43727">
    <property type="entry name" value="DIAMINOPIMELATE DECARBOXYLASE"/>
    <property type="match status" value="1"/>
</dbReference>
<feature type="binding site" evidence="12">
    <location>
        <position position="355"/>
    </location>
    <ligand>
        <name>substrate</name>
    </ligand>
</feature>
<comment type="similarity">
    <text evidence="9 12">Belongs to the Orn/Lys/Arg decarboxylase class-II family. LysA subfamily.</text>
</comment>
<dbReference type="GO" id="GO:0008836">
    <property type="term" value="F:diaminopimelate decarboxylase activity"/>
    <property type="evidence" value="ECO:0007669"/>
    <property type="project" value="UniProtKB-UniRule"/>
</dbReference>
<feature type="binding site" evidence="12">
    <location>
        <position position="251"/>
    </location>
    <ligand>
        <name>pyridoxal 5'-phosphate</name>
        <dbReference type="ChEBI" id="CHEBI:597326"/>
    </ligand>
</feature>
<dbReference type="InterPro" id="IPR022653">
    <property type="entry name" value="De-COase2_pyr-phos_BS"/>
</dbReference>
<comment type="subunit">
    <text evidence="12">Homodimer.</text>
</comment>
<evidence type="ECO:0000256" key="4">
    <source>
        <dbReference type="ARBA" id="ARBA00022898"/>
    </source>
</evidence>
<evidence type="ECO:0000256" key="7">
    <source>
        <dbReference type="ARBA" id="ARBA00050464"/>
    </source>
</evidence>
<dbReference type="InterPro" id="IPR000183">
    <property type="entry name" value="Orn/DAP/Arg_de-COase"/>
</dbReference>
<dbReference type="NCBIfam" id="TIGR01048">
    <property type="entry name" value="lysA"/>
    <property type="match status" value="1"/>
</dbReference>
<dbReference type="FunFam" id="3.20.20.10:FF:000003">
    <property type="entry name" value="Diaminopimelate decarboxylase"/>
    <property type="match status" value="1"/>
</dbReference>
<sequence length="426" mass="46400">MFGEVVDGKEEKLNGFEYRGDELFVENVPVKKIVESMGSPVYIYSEKALRDSLSAYQEAFSGHRTIIAYAMKANGNLKILSLLGNMGAGADVVSGGELFRARTAGIPVEKIVFAGVGKTDVEMREALDAGILMFNIESSMELDRLSRVAVSMGKTAPVALRVNPDVDPKTHPYISTGLKKSKFGIPMDQALEEYKKAASLPGIRIVGIHQHIGSQLTEISPFRDAFDRMVAFARLLKENGIGVSWMDLGGGLGIRYDNEKPPTPEAISHEILSRMKGLDAGVILEPGRSIVGNAGILVTRVQYLKETAVKMFYIADAGMNDLIRPSLYGAFHDLWPVEKRTGKGRKGDLVGPVCETGDFLVQDRELPPVEPGDLLAVMSAGAYGFAMASNYNARPRPAEILVSGDRFSVIRARETYQDLIRGEGIV</sequence>
<feature type="binding site" evidence="12">
    <location>
        <position position="324"/>
    </location>
    <ligand>
        <name>substrate</name>
    </ligand>
</feature>